<organism evidence="2 3">
    <name type="scientific">Sorangium cellulosum</name>
    <name type="common">Polyangium cellulosum</name>
    <dbReference type="NCBI Taxonomy" id="56"/>
    <lineage>
        <taxon>Bacteria</taxon>
        <taxon>Pseudomonadati</taxon>
        <taxon>Myxococcota</taxon>
        <taxon>Polyangia</taxon>
        <taxon>Polyangiales</taxon>
        <taxon>Polyangiaceae</taxon>
        <taxon>Sorangium</taxon>
    </lineage>
</organism>
<dbReference type="Proteomes" id="UP000295781">
    <property type="component" value="Chromosome"/>
</dbReference>
<proteinExistence type="predicted"/>
<dbReference type="RefSeq" id="WP_165372939.1">
    <property type="nucleotide sequence ID" value="NZ_CP012670.1"/>
</dbReference>
<evidence type="ECO:0000313" key="2">
    <source>
        <dbReference type="EMBL" id="AUX20862.1"/>
    </source>
</evidence>
<dbReference type="InterPro" id="IPR011659">
    <property type="entry name" value="WD40"/>
</dbReference>
<dbReference type="Pfam" id="PF07676">
    <property type="entry name" value="PD40"/>
    <property type="match status" value="1"/>
</dbReference>
<sequence length="52" mass="5618">MARAPAESLGEPLNLPGERDTDPHLSPDGAVLFFASTRSRVVDIHEAHRIAP</sequence>
<dbReference type="EMBL" id="CP012670">
    <property type="protein sequence ID" value="AUX20862.1"/>
    <property type="molecule type" value="Genomic_DNA"/>
</dbReference>
<accession>A0A4V0NCZ2</accession>
<reference evidence="2 3" key="1">
    <citation type="submission" date="2015-09" db="EMBL/GenBank/DDBJ databases">
        <title>Sorangium comparison.</title>
        <authorList>
            <person name="Zaburannyi N."/>
            <person name="Bunk B."/>
            <person name="Overmann J."/>
            <person name="Mueller R."/>
        </authorList>
    </citation>
    <scope>NUCLEOTIDE SEQUENCE [LARGE SCALE GENOMIC DNA]</scope>
    <source>
        <strain evidence="2 3">So ceGT47</strain>
    </source>
</reference>
<feature type="region of interest" description="Disordered" evidence="1">
    <location>
        <begin position="1"/>
        <end position="28"/>
    </location>
</feature>
<evidence type="ECO:0000256" key="1">
    <source>
        <dbReference type="SAM" id="MobiDB-lite"/>
    </source>
</evidence>
<protein>
    <recommendedName>
        <fullName evidence="4">PD40 domain-containing protein</fullName>
    </recommendedName>
</protein>
<dbReference type="AlphaFoldDB" id="A0A4V0NCZ2"/>
<evidence type="ECO:0008006" key="4">
    <source>
        <dbReference type="Google" id="ProtNLM"/>
    </source>
</evidence>
<gene>
    <name evidence="2" type="ORF">SOCEGT47_013380</name>
</gene>
<name>A0A4V0NCZ2_SORCE</name>
<evidence type="ECO:0000313" key="3">
    <source>
        <dbReference type="Proteomes" id="UP000295781"/>
    </source>
</evidence>